<dbReference type="FunFam" id="3.40.50.12160:FF:000003">
    <property type="entry name" value="CDK5 regulatory subunit-associated protein 1"/>
    <property type="match status" value="1"/>
</dbReference>
<dbReference type="InterPro" id="IPR020612">
    <property type="entry name" value="Methylthiotransferase_CS"/>
</dbReference>
<dbReference type="Pfam" id="PF01938">
    <property type="entry name" value="TRAM"/>
    <property type="match status" value="1"/>
</dbReference>
<comment type="subcellular location">
    <subcellularLocation>
        <location evidence="14">Cytoplasm</location>
    </subcellularLocation>
</comment>
<feature type="domain" description="TRAM" evidence="15">
    <location>
        <begin position="373"/>
        <end position="436"/>
    </location>
</feature>
<evidence type="ECO:0000256" key="12">
    <source>
        <dbReference type="ARBA" id="ARBA00080698"/>
    </source>
</evidence>
<evidence type="ECO:0000256" key="13">
    <source>
        <dbReference type="ARBA" id="ARBA00081141"/>
    </source>
</evidence>
<dbReference type="NCBIfam" id="TIGR01574">
    <property type="entry name" value="miaB-methiolase"/>
    <property type="match status" value="1"/>
</dbReference>
<dbReference type="CDD" id="cd01335">
    <property type="entry name" value="Radical_SAM"/>
    <property type="match status" value="1"/>
</dbReference>
<comment type="subunit">
    <text evidence="14">Monomer.</text>
</comment>
<evidence type="ECO:0000256" key="4">
    <source>
        <dbReference type="ARBA" id="ARBA00022691"/>
    </source>
</evidence>
<evidence type="ECO:0000313" key="19">
    <source>
        <dbReference type="Proteomes" id="UP000580051"/>
    </source>
</evidence>
<dbReference type="InterPro" id="IPR006638">
    <property type="entry name" value="Elp3/MiaA/NifB-like_rSAM"/>
</dbReference>
<dbReference type="SFLD" id="SFLDS00029">
    <property type="entry name" value="Radical_SAM"/>
    <property type="match status" value="1"/>
</dbReference>
<dbReference type="PANTHER" id="PTHR43020">
    <property type="entry name" value="CDK5 REGULATORY SUBUNIT-ASSOCIATED PROTEIN 1"/>
    <property type="match status" value="1"/>
</dbReference>
<feature type="domain" description="Radical SAM core" evidence="17">
    <location>
        <begin position="142"/>
        <end position="371"/>
    </location>
</feature>
<keyword evidence="2 14" id="KW-0004">4Fe-4S</keyword>
<dbReference type="GO" id="GO:0035597">
    <property type="term" value="F:tRNA-2-methylthio-N(6)-dimethylallyladenosine(37) synthase activity"/>
    <property type="evidence" value="ECO:0007669"/>
    <property type="project" value="UniProtKB-EC"/>
</dbReference>
<feature type="binding site" evidence="14">
    <location>
        <position position="12"/>
    </location>
    <ligand>
        <name>[4Fe-4S] cluster</name>
        <dbReference type="ChEBI" id="CHEBI:49883"/>
        <label>1</label>
    </ligand>
</feature>
<evidence type="ECO:0000256" key="7">
    <source>
        <dbReference type="ARBA" id="ARBA00023004"/>
    </source>
</evidence>
<gene>
    <name evidence="14" type="primary">miaB</name>
    <name evidence="18" type="ORF">HKBW3S06_00299</name>
</gene>
<protein>
    <recommendedName>
        <fullName evidence="11 14">tRNA-2-methylthio-N(6)-dimethylallyladenosine synthase</fullName>
        <ecNumber evidence="9 14">2.8.4.3</ecNumber>
    </recommendedName>
    <alternativeName>
        <fullName evidence="13 14">(Dimethylallyl)adenosine tRNA methylthiotransferase MiaB</fullName>
    </alternativeName>
    <alternativeName>
        <fullName evidence="12 14">tRNA-i(6)A37 methylthiotransferase</fullName>
    </alternativeName>
</protein>
<dbReference type="PROSITE" id="PS50926">
    <property type="entry name" value="TRAM"/>
    <property type="match status" value="1"/>
</dbReference>
<evidence type="ECO:0000259" key="17">
    <source>
        <dbReference type="PROSITE" id="PS51918"/>
    </source>
</evidence>
<evidence type="ECO:0000256" key="10">
    <source>
        <dbReference type="ARBA" id="ARBA00051425"/>
    </source>
</evidence>
<dbReference type="PANTHER" id="PTHR43020:SF2">
    <property type="entry name" value="MITOCHONDRIAL TRNA METHYLTHIOTRANSFERASE CDK5RAP1"/>
    <property type="match status" value="1"/>
</dbReference>
<sequence length="458" mass="52150">MGKKFYIRTFGCQMNKHDSERIAGLLSECHFQETLEIGQAEVIIYNTCSVRENADNRLFGHLSQLASLKERKRSLKVVVAGCIAQKMKEDLLERSPHVDIVVGPNDLGALPHLIRMSEEKKARLCQARDKPQQEITSLPSKRKSAFKAWLPIMTGCNNFCSYCIVPYVRGRERSRPFKEVLREAQELVDDGVVEITLLGQNVNSYHDGNGRGFFHLLEAVSQIEGAKRIRFATSHPKDLSLEVIDLIAQRENICNHIHLPLQSGSNRVLSHMNRKYTREHFLHLTSLIQERIPEAALSTDIIVGYLSEEEEDFWDTVDMVKKCRFDQAFIFEFSPRPGTAASMMEDRISKAEKQRRFRIVNDLQNKISWQKNRSYIGRCITVLVEGRSKKDPGEISGRTDNNKVVNFPGGSELIGKMVSVKIVDAGAFSLKGIAHVPRRTTSHENWVIFKGELQRISD</sequence>
<dbReference type="InterPro" id="IPR013848">
    <property type="entry name" value="Methylthiotransferase_N"/>
</dbReference>
<dbReference type="FunFam" id="3.80.30.20:FF:000001">
    <property type="entry name" value="tRNA-2-methylthio-N(6)-dimethylallyladenosine synthase 2"/>
    <property type="match status" value="1"/>
</dbReference>
<dbReference type="Gene3D" id="3.40.50.12160">
    <property type="entry name" value="Methylthiotransferase, N-terminal domain"/>
    <property type="match status" value="1"/>
</dbReference>
<evidence type="ECO:0000256" key="5">
    <source>
        <dbReference type="ARBA" id="ARBA00022694"/>
    </source>
</evidence>
<comment type="function">
    <text evidence="1 14">Catalyzes the methylthiolation of N6-(dimethylallyl)adenosine (i(6)A), leading to the formation of 2-methylthio-N6-(dimethylallyl)adenosine (ms(2)i(6)A) at position 37 in tRNAs that read codons beginning with uridine.</text>
</comment>
<dbReference type="HAMAP" id="MF_01864">
    <property type="entry name" value="tRNA_metthiotr_MiaB"/>
    <property type="match status" value="1"/>
</dbReference>
<name>A0A6V8NLU4_9ACTN</name>
<evidence type="ECO:0000256" key="6">
    <source>
        <dbReference type="ARBA" id="ARBA00022723"/>
    </source>
</evidence>
<accession>A0A6V8NLU4</accession>
<dbReference type="InterPro" id="IPR038135">
    <property type="entry name" value="Methylthiotransferase_N_sf"/>
</dbReference>
<dbReference type="RefSeq" id="WP_176226214.1">
    <property type="nucleotide sequence ID" value="NZ_BLRV01000016.1"/>
</dbReference>
<dbReference type="PROSITE" id="PS51918">
    <property type="entry name" value="RADICAL_SAM"/>
    <property type="match status" value="1"/>
</dbReference>
<evidence type="ECO:0000256" key="11">
    <source>
        <dbReference type="ARBA" id="ARBA00068570"/>
    </source>
</evidence>
<keyword evidence="7 14" id="KW-0408">Iron</keyword>
<dbReference type="Pfam" id="PF00919">
    <property type="entry name" value="UPF0004"/>
    <property type="match status" value="1"/>
</dbReference>
<dbReference type="SFLD" id="SFLDG01061">
    <property type="entry name" value="methylthiotransferase"/>
    <property type="match status" value="1"/>
</dbReference>
<keyword evidence="14" id="KW-0963">Cytoplasm</keyword>
<dbReference type="EMBL" id="BLRV01000016">
    <property type="protein sequence ID" value="GFP21073.1"/>
    <property type="molecule type" value="Genomic_DNA"/>
</dbReference>
<comment type="similarity">
    <text evidence="14">Belongs to the methylthiotransferase family. MiaB subfamily.</text>
</comment>
<evidence type="ECO:0000259" key="15">
    <source>
        <dbReference type="PROSITE" id="PS50926"/>
    </source>
</evidence>
<comment type="caution">
    <text evidence="18">The sequence shown here is derived from an EMBL/GenBank/DDBJ whole genome shotgun (WGS) entry which is preliminary data.</text>
</comment>
<proteinExistence type="inferred from homology"/>
<dbReference type="NCBIfam" id="TIGR00089">
    <property type="entry name" value="MiaB/RimO family radical SAM methylthiotransferase"/>
    <property type="match status" value="1"/>
</dbReference>
<feature type="binding site" evidence="14">
    <location>
        <position position="82"/>
    </location>
    <ligand>
        <name>[4Fe-4S] cluster</name>
        <dbReference type="ChEBI" id="CHEBI:49883"/>
        <label>1</label>
    </ligand>
</feature>
<dbReference type="EC" id="2.8.4.3" evidence="9 14"/>
<dbReference type="InterPro" id="IPR006463">
    <property type="entry name" value="MiaB_methiolase"/>
</dbReference>
<evidence type="ECO:0000259" key="16">
    <source>
        <dbReference type="PROSITE" id="PS51449"/>
    </source>
</evidence>
<organism evidence="18 19">
    <name type="scientific">Candidatus Hakubella thermalkaliphila</name>
    <dbReference type="NCBI Taxonomy" id="2754717"/>
    <lineage>
        <taxon>Bacteria</taxon>
        <taxon>Bacillati</taxon>
        <taxon>Actinomycetota</taxon>
        <taxon>Actinomycetota incertae sedis</taxon>
        <taxon>Candidatus Hakubellales</taxon>
        <taxon>Candidatus Hakubellaceae</taxon>
        <taxon>Candidatus Hakubella</taxon>
    </lineage>
</organism>
<keyword evidence="3 14" id="KW-0808">Transferase</keyword>
<keyword evidence="5 14" id="KW-0819">tRNA processing</keyword>
<evidence type="ECO:0000256" key="9">
    <source>
        <dbReference type="ARBA" id="ARBA00033765"/>
    </source>
</evidence>
<comment type="cofactor">
    <cofactor evidence="14">
        <name>[4Fe-4S] cluster</name>
        <dbReference type="ChEBI" id="CHEBI:49883"/>
    </cofactor>
    <text evidence="14">Binds 2 [4Fe-4S] clusters. One cluster is coordinated with 3 cysteines and an exchangeable S-adenosyl-L-methionine.</text>
</comment>
<comment type="catalytic activity">
    <reaction evidence="10 14">
        <text>N(6)-dimethylallyladenosine(37) in tRNA + (sulfur carrier)-SH + AH2 + 2 S-adenosyl-L-methionine = 2-methylsulfanyl-N(6)-dimethylallyladenosine(37) in tRNA + (sulfur carrier)-H + 5'-deoxyadenosine + L-methionine + A + S-adenosyl-L-homocysteine + 2 H(+)</text>
        <dbReference type="Rhea" id="RHEA:37067"/>
        <dbReference type="Rhea" id="RHEA-COMP:10375"/>
        <dbReference type="Rhea" id="RHEA-COMP:10376"/>
        <dbReference type="Rhea" id="RHEA-COMP:14737"/>
        <dbReference type="Rhea" id="RHEA-COMP:14739"/>
        <dbReference type="ChEBI" id="CHEBI:13193"/>
        <dbReference type="ChEBI" id="CHEBI:15378"/>
        <dbReference type="ChEBI" id="CHEBI:17319"/>
        <dbReference type="ChEBI" id="CHEBI:17499"/>
        <dbReference type="ChEBI" id="CHEBI:29917"/>
        <dbReference type="ChEBI" id="CHEBI:57844"/>
        <dbReference type="ChEBI" id="CHEBI:57856"/>
        <dbReference type="ChEBI" id="CHEBI:59789"/>
        <dbReference type="ChEBI" id="CHEBI:64428"/>
        <dbReference type="ChEBI" id="CHEBI:74415"/>
        <dbReference type="ChEBI" id="CHEBI:74417"/>
        <dbReference type="EC" id="2.8.4.3"/>
    </reaction>
</comment>
<dbReference type="SFLD" id="SFLDF00273">
    <property type="entry name" value="(dimethylallyl)adenosine_tRNA"/>
    <property type="match status" value="1"/>
</dbReference>
<feature type="binding site" evidence="14">
    <location>
        <position position="163"/>
    </location>
    <ligand>
        <name>[4Fe-4S] cluster</name>
        <dbReference type="ChEBI" id="CHEBI:49883"/>
        <label>2</label>
        <note>4Fe-4S-S-AdoMet</note>
    </ligand>
</feature>
<keyword evidence="8 14" id="KW-0411">Iron-sulfur</keyword>
<dbReference type="InterPro" id="IPR002792">
    <property type="entry name" value="TRAM_dom"/>
</dbReference>
<evidence type="ECO:0000256" key="2">
    <source>
        <dbReference type="ARBA" id="ARBA00022485"/>
    </source>
</evidence>
<dbReference type="SFLD" id="SFLDG01082">
    <property type="entry name" value="B12-binding_domain_containing"/>
    <property type="match status" value="1"/>
</dbReference>
<dbReference type="GO" id="GO:0046872">
    <property type="term" value="F:metal ion binding"/>
    <property type="evidence" value="ECO:0007669"/>
    <property type="project" value="UniProtKB-KW"/>
</dbReference>
<dbReference type="InterPro" id="IPR005839">
    <property type="entry name" value="Methylthiotransferase"/>
</dbReference>
<dbReference type="GO" id="GO:0051539">
    <property type="term" value="F:4 iron, 4 sulfur cluster binding"/>
    <property type="evidence" value="ECO:0007669"/>
    <property type="project" value="UniProtKB-UniRule"/>
</dbReference>
<dbReference type="InterPro" id="IPR007197">
    <property type="entry name" value="rSAM"/>
</dbReference>
<keyword evidence="4 14" id="KW-0949">S-adenosyl-L-methionine</keyword>
<feature type="domain" description="MTTase N-terminal" evidence="16">
    <location>
        <begin position="3"/>
        <end position="119"/>
    </location>
</feature>
<dbReference type="Pfam" id="PF04055">
    <property type="entry name" value="Radical_SAM"/>
    <property type="match status" value="1"/>
</dbReference>
<dbReference type="SMART" id="SM00729">
    <property type="entry name" value="Elp3"/>
    <property type="match status" value="1"/>
</dbReference>
<evidence type="ECO:0000256" key="1">
    <source>
        <dbReference type="ARBA" id="ARBA00003234"/>
    </source>
</evidence>
<evidence type="ECO:0000256" key="3">
    <source>
        <dbReference type="ARBA" id="ARBA00022679"/>
    </source>
</evidence>
<feature type="binding site" evidence="14">
    <location>
        <position position="48"/>
    </location>
    <ligand>
        <name>[4Fe-4S] cluster</name>
        <dbReference type="ChEBI" id="CHEBI:49883"/>
        <label>1</label>
    </ligand>
</feature>
<evidence type="ECO:0000256" key="14">
    <source>
        <dbReference type="HAMAP-Rule" id="MF_01864"/>
    </source>
</evidence>
<dbReference type="PROSITE" id="PS01278">
    <property type="entry name" value="MTTASE_RADICAL"/>
    <property type="match status" value="1"/>
</dbReference>
<dbReference type="GO" id="GO:0005829">
    <property type="term" value="C:cytosol"/>
    <property type="evidence" value="ECO:0007669"/>
    <property type="project" value="TreeGrafter"/>
</dbReference>
<evidence type="ECO:0000313" key="18">
    <source>
        <dbReference type="EMBL" id="GFP21073.1"/>
    </source>
</evidence>
<dbReference type="PROSITE" id="PS51449">
    <property type="entry name" value="MTTASE_N"/>
    <property type="match status" value="1"/>
</dbReference>
<dbReference type="Proteomes" id="UP000580051">
    <property type="component" value="Unassembled WGS sequence"/>
</dbReference>
<feature type="binding site" evidence="14">
    <location>
        <position position="160"/>
    </location>
    <ligand>
        <name>[4Fe-4S] cluster</name>
        <dbReference type="ChEBI" id="CHEBI:49883"/>
        <label>2</label>
        <note>4Fe-4S-S-AdoMet</note>
    </ligand>
</feature>
<dbReference type="AlphaFoldDB" id="A0A6V8NLU4"/>
<evidence type="ECO:0000256" key="8">
    <source>
        <dbReference type="ARBA" id="ARBA00023014"/>
    </source>
</evidence>
<dbReference type="InterPro" id="IPR058240">
    <property type="entry name" value="rSAM_sf"/>
</dbReference>
<keyword evidence="6 14" id="KW-0479">Metal-binding</keyword>
<dbReference type="InterPro" id="IPR023404">
    <property type="entry name" value="rSAM_horseshoe"/>
</dbReference>
<reference evidence="18 19" key="1">
    <citation type="journal article" date="2020" name="Front. Microbiol.">
        <title>Single-cell genomics of novel Actinobacteria with the Wood-Ljungdahl pathway discovered in a serpentinizing system.</title>
        <authorList>
            <person name="Merino N."/>
            <person name="Kawai M."/>
            <person name="Boyd E.S."/>
            <person name="Colman D.R."/>
            <person name="McGlynn S.E."/>
            <person name="Nealson K.H."/>
            <person name="Kurokawa K."/>
            <person name="Hongoh Y."/>
        </authorList>
    </citation>
    <scope>NUCLEOTIDE SEQUENCE [LARGE SCALE GENOMIC DNA]</scope>
    <source>
        <strain evidence="18 19">S06</strain>
    </source>
</reference>
<feature type="binding site" evidence="14">
    <location>
        <position position="156"/>
    </location>
    <ligand>
        <name>[4Fe-4S] cluster</name>
        <dbReference type="ChEBI" id="CHEBI:49883"/>
        <label>2</label>
        <note>4Fe-4S-S-AdoMet</note>
    </ligand>
</feature>
<dbReference type="SUPFAM" id="SSF102114">
    <property type="entry name" value="Radical SAM enzymes"/>
    <property type="match status" value="1"/>
</dbReference>
<dbReference type="Gene3D" id="3.80.30.20">
    <property type="entry name" value="tm_1862 like domain"/>
    <property type="match status" value="1"/>
</dbReference>